<evidence type="ECO:0000313" key="2">
    <source>
        <dbReference type="Proteomes" id="UP000290767"/>
    </source>
</evidence>
<evidence type="ECO:0000313" key="1">
    <source>
        <dbReference type="EMBL" id="RXT19600.1"/>
    </source>
</evidence>
<dbReference type="AlphaFoldDB" id="A0A4V1P081"/>
<gene>
    <name evidence="1" type="ORF">B5P46_25140</name>
</gene>
<protein>
    <submittedName>
        <fullName evidence="1">Uncharacterized protein</fullName>
    </submittedName>
</protein>
<sequence>MLSGRIGSLSFLKKIKHDYMHKMHFSSHIWREAVNGERYYFKTKISGRIQLLRIKSILPKTYLLSAYKSLRFFVIPDFLRVVIMSNLWNF</sequence>
<organism evidence="1 2">
    <name type="scientific">Rhizobium leguminosarum</name>
    <dbReference type="NCBI Taxonomy" id="384"/>
    <lineage>
        <taxon>Bacteria</taxon>
        <taxon>Pseudomonadati</taxon>
        <taxon>Pseudomonadota</taxon>
        <taxon>Alphaproteobacteria</taxon>
        <taxon>Hyphomicrobiales</taxon>
        <taxon>Rhizobiaceae</taxon>
        <taxon>Rhizobium/Agrobacterium group</taxon>
        <taxon>Rhizobium</taxon>
    </lineage>
</organism>
<reference evidence="1 2" key="1">
    <citation type="submission" date="2017-03" db="EMBL/GenBank/DDBJ databases">
        <authorList>
            <person name="Safronova V.I."/>
            <person name="Sazanova A.L."/>
            <person name="Chirak E.R."/>
        </authorList>
    </citation>
    <scope>NUCLEOTIDE SEQUENCE [LARGE SCALE GENOMIC DNA]</scope>
    <source>
        <strain evidence="1 2">Tri-43</strain>
    </source>
</reference>
<dbReference type="Proteomes" id="UP000290767">
    <property type="component" value="Unassembled WGS sequence"/>
</dbReference>
<name>A0A4V1P081_RHILE</name>
<accession>A0A4V1P081</accession>
<proteinExistence type="predicted"/>
<comment type="caution">
    <text evidence="1">The sequence shown here is derived from an EMBL/GenBank/DDBJ whole genome shotgun (WGS) entry which is preliminary data.</text>
</comment>
<dbReference type="EMBL" id="MZMU01000018">
    <property type="protein sequence ID" value="RXT19600.1"/>
    <property type="molecule type" value="Genomic_DNA"/>
</dbReference>